<evidence type="ECO:0000313" key="2">
    <source>
        <dbReference type="Proteomes" id="UP000243540"/>
    </source>
</evidence>
<gene>
    <name evidence="1" type="ORF">B9T39_01975</name>
</gene>
<dbReference type="EMBL" id="NEKC01000003">
    <property type="protein sequence ID" value="OTA29871.1"/>
    <property type="molecule type" value="Genomic_DNA"/>
</dbReference>
<name>A0A1Y2SZJ1_9BIFI</name>
<sequence length="103" mass="11582">MKMKLPADKHLTLLGETVLTVDPTLIITWDPLIQLNIEGTDARTAYAALTQTSTSGGVVEQTDTLQFPRINAEPPAVTREMPVLRTRRWAISHIHEAHERTRK</sequence>
<evidence type="ECO:0000313" key="1">
    <source>
        <dbReference type="EMBL" id="OTA29871.1"/>
    </source>
</evidence>
<comment type="caution">
    <text evidence="1">The sequence shown here is derived from an EMBL/GenBank/DDBJ whole genome shotgun (WGS) entry which is preliminary data.</text>
</comment>
<protein>
    <submittedName>
        <fullName evidence="1">Uncharacterized protein</fullName>
    </submittedName>
</protein>
<dbReference type="Proteomes" id="UP000243540">
    <property type="component" value="Unassembled WGS sequence"/>
</dbReference>
<accession>A0A1Y2SZJ1</accession>
<reference evidence="1 2" key="1">
    <citation type="submission" date="2017-04" db="EMBL/GenBank/DDBJ databases">
        <title>Draft genome sequences of Alloscardovia macacae UMA81211 and UMA81212 isolated from the feces of a rhesus macaque (Macaca mulatta).</title>
        <authorList>
            <person name="Albert K."/>
            <person name="Sela D.A."/>
        </authorList>
    </citation>
    <scope>NUCLEOTIDE SEQUENCE [LARGE SCALE GENOMIC DNA]</scope>
    <source>
        <strain evidence="1 2">UMA81212</strain>
    </source>
</reference>
<proteinExistence type="predicted"/>
<dbReference type="STRING" id="1160091.B9T39_01975"/>
<organism evidence="1 2">
    <name type="scientific">Alloscardovia macacae</name>
    <dbReference type="NCBI Taxonomy" id="1160091"/>
    <lineage>
        <taxon>Bacteria</taxon>
        <taxon>Bacillati</taxon>
        <taxon>Actinomycetota</taxon>
        <taxon>Actinomycetes</taxon>
        <taxon>Bifidobacteriales</taxon>
        <taxon>Bifidobacteriaceae</taxon>
        <taxon>Alloscardovia</taxon>
    </lineage>
</organism>
<dbReference type="AlphaFoldDB" id="A0A1Y2SZJ1"/>